<feature type="region of interest" description="Disordered" evidence="12">
    <location>
        <begin position="114"/>
        <end position="160"/>
    </location>
</feature>
<evidence type="ECO:0000256" key="2">
    <source>
        <dbReference type="ARBA" id="ARBA00004569"/>
    </source>
</evidence>
<keyword evidence="4" id="KW-0653">Protein transport</keyword>
<dbReference type="Proteomes" id="UP001141552">
    <property type="component" value="Unassembled WGS sequence"/>
</dbReference>
<keyword evidence="14" id="KW-1185">Reference proteome</keyword>
<dbReference type="GO" id="GO:0005782">
    <property type="term" value="C:peroxisomal matrix"/>
    <property type="evidence" value="ECO:0007669"/>
    <property type="project" value="UniProtKB-SubCell"/>
</dbReference>
<evidence type="ECO:0000256" key="6">
    <source>
        <dbReference type="ARBA" id="ARBA00023010"/>
    </source>
</evidence>
<evidence type="ECO:0000256" key="11">
    <source>
        <dbReference type="ARBA" id="ARBA00067557"/>
    </source>
</evidence>
<dbReference type="PANTHER" id="PTHR21622:SF0">
    <property type="entry name" value="COILED-COIL-HELIX-COILED-COIL-HELIX DOMAIN CONTAINING 4"/>
    <property type="match status" value="1"/>
</dbReference>
<evidence type="ECO:0000256" key="3">
    <source>
        <dbReference type="ARBA" id="ARBA00022448"/>
    </source>
</evidence>
<keyword evidence="5" id="KW-0560">Oxidoreductase</keyword>
<organism evidence="13 14">
    <name type="scientific">Turnera subulata</name>
    <dbReference type="NCBI Taxonomy" id="218843"/>
    <lineage>
        <taxon>Eukaryota</taxon>
        <taxon>Viridiplantae</taxon>
        <taxon>Streptophyta</taxon>
        <taxon>Embryophyta</taxon>
        <taxon>Tracheophyta</taxon>
        <taxon>Spermatophyta</taxon>
        <taxon>Magnoliopsida</taxon>
        <taxon>eudicotyledons</taxon>
        <taxon>Gunneridae</taxon>
        <taxon>Pentapetalae</taxon>
        <taxon>rosids</taxon>
        <taxon>fabids</taxon>
        <taxon>Malpighiales</taxon>
        <taxon>Passifloraceae</taxon>
        <taxon>Turnera</taxon>
    </lineage>
</organism>
<keyword evidence="7" id="KW-0496">Mitochondrion</keyword>
<keyword evidence="8" id="KW-0576">Peroxisome</keyword>
<feature type="region of interest" description="Disordered" evidence="12">
    <location>
        <begin position="1"/>
        <end position="42"/>
    </location>
</feature>
<reference evidence="13" key="1">
    <citation type="submission" date="2022-02" db="EMBL/GenBank/DDBJ databases">
        <authorList>
            <person name="Henning P.M."/>
            <person name="McCubbin A.G."/>
            <person name="Shore J.S."/>
        </authorList>
    </citation>
    <scope>NUCLEOTIDE SEQUENCE</scope>
    <source>
        <strain evidence="13">F60SS</strain>
        <tissue evidence="13">Leaves</tissue>
    </source>
</reference>
<gene>
    <name evidence="13" type="primary">MIA40</name>
    <name evidence="13" type="ORF">Tsubulata_023777</name>
</gene>
<evidence type="ECO:0000256" key="12">
    <source>
        <dbReference type="SAM" id="MobiDB-lite"/>
    </source>
</evidence>
<feature type="compositionally biased region" description="Polar residues" evidence="12">
    <location>
        <begin position="23"/>
        <end position="36"/>
    </location>
</feature>
<dbReference type="GO" id="GO:0005758">
    <property type="term" value="C:mitochondrial intermembrane space"/>
    <property type="evidence" value="ECO:0007669"/>
    <property type="project" value="UniProtKB-SubCell"/>
</dbReference>
<dbReference type="FunFam" id="1.10.287.2900:FF:000003">
    <property type="entry name" value="mitochondrial intermembrane space import and assembly protein 40"/>
    <property type="match status" value="1"/>
</dbReference>
<sequence length="160" mass="17471">MWTQQRREEMGEAQSEGAAPDDGNQSQQSPTNSLQSLIAEAAAYGNDENEGIEANAEKALECPCISDLRNGSCGLQFSEAFLCFLKSTADEKGSDCVRPFVALQDCIKSNPSAFSKEEEMVEEGESKNGEGEEEEEAALDYKIIPPLWSRDSPPARKSKL</sequence>
<evidence type="ECO:0000256" key="7">
    <source>
        <dbReference type="ARBA" id="ARBA00023128"/>
    </source>
</evidence>
<evidence type="ECO:0000256" key="1">
    <source>
        <dbReference type="ARBA" id="ARBA00004253"/>
    </source>
</evidence>
<dbReference type="InterPro" id="IPR039289">
    <property type="entry name" value="CHCHD4"/>
</dbReference>
<evidence type="ECO:0000256" key="9">
    <source>
        <dbReference type="ARBA" id="ARBA00023157"/>
    </source>
</evidence>
<dbReference type="EMBL" id="JAKUCV010006725">
    <property type="protein sequence ID" value="KAJ4826188.1"/>
    <property type="molecule type" value="Genomic_DNA"/>
</dbReference>
<keyword evidence="3" id="KW-0813">Transport</keyword>
<keyword evidence="6" id="KW-0811">Translocation</keyword>
<comment type="subcellular location">
    <subcellularLocation>
        <location evidence="2">Mitochondrion intermembrane space</location>
    </subcellularLocation>
    <subcellularLocation>
        <location evidence="1">Peroxisome matrix</location>
    </subcellularLocation>
</comment>
<keyword evidence="9" id="KW-1015">Disulfide bond</keyword>
<dbReference type="GO" id="GO:0045041">
    <property type="term" value="P:protein import into mitochondrial intermembrane space"/>
    <property type="evidence" value="ECO:0007669"/>
    <property type="project" value="InterPro"/>
</dbReference>
<evidence type="ECO:0000256" key="5">
    <source>
        <dbReference type="ARBA" id="ARBA00023002"/>
    </source>
</evidence>
<name>A0A9Q0F737_9ROSI</name>
<evidence type="ECO:0000313" key="14">
    <source>
        <dbReference type="Proteomes" id="UP001141552"/>
    </source>
</evidence>
<keyword evidence="10" id="KW-0676">Redox-active center</keyword>
<comment type="caution">
    <text evidence="13">The sequence shown here is derived from an EMBL/GenBank/DDBJ whole genome shotgun (WGS) entry which is preliminary data.</text>
</comment>
<feature type="compositionally biased region" description="Basic and acidic residues" evidence="12">
    <location>
        <begin position="1"/>
        <end position="10"/>
    </location>
</feature>
<evidence type="ECO:0000313" key="13">
    <source>
        <dbReference type="EMBL" id="KAJ4826188.1"/>
    </source>
</evidence>
<protein>
    <recommendedName>
        <fullName evidence="11">Mitochondrial intermembrane space import and assembly protein 40 homolog</fullName>
    </recommendedName>
</protein>
<dbReference type="Gene3D" id="1.10.287.2900">
    <property type="match status" value="1"/>
</dbReference>
<evidence type="ECO:0000256" key="8">
    <source>
        <dbReference type="ARBA" id="ARBA00023140"/>
    </source>
</evidence>
<proteinExistence type="predicted"/>
<reference evidence="13" key="2">
    <citation type="journal article" date="2023" name="Plants (Basel)">
        <title>Annotation of the Turnera subulata (Passifloraceae) Draft Genome Reveals the S-Locus Evolved after the Divergence of Turneroideae from Passifloroideae in a Stepwise Manner.</title>
        <authorList>
            <person name="Henning P.M."/>
            <person name="Roalson E.H."/>
            <person name="Mir W."/>
            <person name="McCubbin A.G."/>
            <person name="Shore J.S."/>
        </authorList>
    </citation>
    <scope>NUCLEOTIDE SEQUENCE</scope>
    <source>
        <strain evidence="13">F60SS</strain>
    </source>
</reference>
<dbReference type="PANTHER" id="PTHR21622">
    <property type="entry name" value="COILED-COIL-HELIX-COILED-COIL-HELIX DOMAIN CONTAINING 4"/>
    <property type="match status" value="1"/>
</dbReference>
<dbReference type="OrthoDB" id="7481291at2759"/>
<accession>A0A9Q0F737</accession>
<evidence type="ECO:0000256" key="4">
    <source>
        <dbReference type="ARBA" id="ARBA00022927"/>
    </source>
</evidence>
<evidence type="ECO:0000256" key="10">
    <source>
        <dbReference type="ARBA" id="ARBA00023284"/>
    </source>
</evidence>
<dbReference type="GO" id="GO:0015035">
    <property type="term" value="F:protein-disulfide reductase activity"/>
    <property type="evidence" value="ECO:0007669"/>
    <property type="project" value="InterPro"/>
</dbReference>
<dbReference type="AlphaFoldDB" id="A0A9Q0F737"/>